<dbReference type="RefSeq" id="WP_367886058.1">
    <property type="nucleotide sequence ID" value="NZ_CP130612.1"/>
</dbReference>
<proteinExistence type="predicted"/>
<dbReference type="KEGG" id="pspc:Strain318_002515"/>
<protein>
    <recommendedName>
        <fullName evidence="5">FecR protein domain-containing protein</fullName>
    </recommendedName>
</protein>
<dbReference type="EMBL" id="CP130613">
    <property type="protein sequence ID" value="WKW16105.1"/>
    <property type="molecule type" value="Genomic_DNA"/>
</dbReference>
<reference evidence="2" key="1">
    <citation type="submission" date="2023-07" db="EMBL/GenBank/DDBJ databases">
        <authorList>
            <person name="Haufschild T."/>
            <person name="Kallscheuer N."/>
            <person name="Hammer J."/>
            <person name="Kohn T."/>
            <person name="Kabuu M."/>
            <person name="Jogler M."/>
            <person name="Wohfarth N."/>
            <person name="Heuer A."/>
            <person name="Rohde M."/>
            <person name="van Teeseling M.C.F."/>
            <person name="Jogler C."/>
        </authorList>
    </citation>
    <scope>NUCLEOTIDE SEQUENCE</scope>
    <source>
        <strain evidence="2">Strain 138</strain>
        <strain evidence="3">Strain 318</strain>
    </source>
</reference>
<organism evidence="2">
    <name type="scientific">Pseudogemmatithrix spongiicola</name>
    <dbReference type="NCBI Taxonomy" id="3062599"/>
    <lineage>
        <taxon>Bacteria</taxon>
        <taxon>Pseudomonadati</taxon>
        <taxon>Gemmatimonadota</taxon>
        <taxon>Gemmatimonadia</taxon>
        <taxon>Gemmatimonadales</taxon>
        <taxon>Gemmatimonadaceae</taxon>
        <taxon>Pseudogemmatithrix</taxon>
    </lineage>
</organism>
<keyword evidence="4" id="KW-1185">Reference proteome</keyword>
<keyword evidence="1" id="KW-0812">Transmembrane</keyword>
<evidence type="ECO:0000256" key="1">
    <source>
        <dbReference type="SAM" id="Phobius"/>
    </source>
</evidence>
<name>A0AA49Q5H3_9BACT</name>
<dbReference type="EMBL" id="CP130612">
    <property type="protein sequence ID" value="WKW13198.1"/>
    <property type="molecule type" value="Genomic_DNA"/>
</dbReference>
<accession>A0AA49Q5H3</accession>
<dbReference type="Proteomes" id="UP001229955">
    <property type="component" value="Chromosome"/>
</dbReference>
<feature type="transmembrane region" description="Helical" evidence="1">
    <location>
        <begin position="46"/>
        <end position="68"/>
    </location>
</feature>
<evidence type="ECO:0000313" key="3">
    <source>
        <dbReference type="EMBL" id="WKW16105.1"/>
    </source>
</evidence>
<evidence type="ECO:0000313" key="4">
    <source>
        <dbReference type="Proteomes" id="UP001229955"/>
    </source>
</evidence>
<keyword evidence="1" id="KW-0472">Membrane</keyword>
<evidence type="ECO:0000313" key="2">
    <source>
        <dbReference type="EMBL" id="WKW13198.1"/>
    </source>
</evidence>
<accession>A0AA49K1C7</accession>
<evidence type="ECO:0008006" key="5">
    <source>
        <dbReference type="Google" id="ProtNLM"/>
    </source>
</evidence>
<sequence>MRPDEFRRGMGEPRLPDAERQWTAIRSRLDEARAGQHRGSLRSARVPLPFAAAAALAAVLVGIVAGVYRQFAAPERWMAVGPAPAAALDTAWVETGSAAMRVAVGRIGHVTLAPGAKARVVRGAWNEHRLALARGTIEAVIAAPPRLFFVETPTVLATDLGCAYRLEVGDDGAAALSVSVGWVELAHDGVRSVVPAGLTALVAADGTPGIPHDAALPAEARDAIGRLASGRPDRGVDLDLVIAALDSADVHAPWNIRNQTSGITLWHLLQRVDAAERPRVAAALAQRAERPAGVTREGILALNRQMLDRWRRALHPMWGEEPGPLWAVAAQRIWLWVMD</sequence>
<keyword evidence="1" id="KW-1133">Transmembrane helix</keyword>
<dbReference type="AlphaFoldDB" id="A0AA49Q5H3"/>
<gene>
    <name evidence="2" type="ORF">Strain138_002515</name>
    <name evidence="3" type="ORF">Strain318_002515</name>
</gene>